<organism evidence="1 2">
    <name type="scientific">Flavobacterium pectinovorum</name>
    <dbReference type="NCBI Taxonomy" id="29533"/>
    <lineage>
        <taxon>Bacteria</taxon>
        <taxon>Pseudomonadati</taxon>
        <taxon>Bacteroidota</taxon>
        <taxon>Flavobacteriia</taxon>
        <taxon>Flavobacteriales</taxon>
        <taxon>Flavobacteriaceae</taxon>
        <taxon>Flavobacterium</taxon>
    </lineage>
</organism>
<gene>
    <name evidence="1" type="ORF">SAMN05444387_0972</name>
</gene>
<dbReference type="InterPro" id="IPR006175">
    <property type="entry name" value="YjgF/YER057c/UK114"/>
</dbReference>
<sequence length="139" mass="15741">MPIFAQKAKQMEKRIINPWEWQNERSYNQAVEVKNPEGTLYVSGQAAVNADGTSSNENMESQIKLALNNLETVIAKAGYEPKGIVRLTIYTTATNELWPHFNIIQDWIAKHGVQQATSLMEVKSLFETLKVEFEATVVK</sequence>
<dbReference type="Proteomes" id="UP000184216">
    <property type="component" value="Unassembled WGS sequence"/>
</dbReference>
<proteinExistence type="predicted"/>
<dbReference type="CDD" id="cd00448">
    <property type="entry name" value="YjgF_YER057c_UK114_family"/>
    <property type="match status" value="1"/>
</dbReference>
<comment type="caution">
    <text evidence="1">The sequence shown here is derived from an EMBL/GenBank/DDBJ whole genome shotgun (WGS) entry which is preliminary data.</text>
</comment>
<evidence type="ECO:0000313" key="2">
    <source>
        <dbReference type="Proteomes" id="UP000184216"/>
    </source>
</evidence>
<protein>
    <submittedName>
        <fullName evidence="1">Enamine deaminase RidA, house cleaning of reactive enamine intermediates, YjgF/YER057c/UK114 family</fullName>
    </submittedName>
</protein>
<name>A0ABY1IZN7_9FLAO</name>
<dbReference type="Gene3D" id="3.30.1330.40">
    <property type="entry name" value="RutC-like"/>
    <property type="match status" value="1"/>
</dbReference>
<evidence type="ECO:0000313" key="1">
    <source>
        <dbReference type="EMBL" id="SHL57968.1"/>
    </source>
</evidence>
<keyword evidence="2" id="KW-1185">Reference proteome</keyword>
<dbReference type="EMBL" id="FRBX01000001">
    <property type="protein sequence ID" value="SHL57968.1"/>
    <property type="molecule type" value="Genomic_DNA"/>
</dbReference>
<dbReference type="PANTHER" id="PTHR43857:SF1">
    <property type="entry name" value="YJGH FAMILY PROTEIN"/>
    <property type="match status" value="1"/>
</dbReference>
<dbReference type="SUPFAM" id="SSF55298">
    <property type="entry name" value="YjgF-like"/>
    <property type="match status" value="1"/>
</dbReference>
<accession>A0ABY1IZN7</accession>
<dbReference type="InterPro" id="IPR035959">
    <property type="entry name" value="RutC-like_sf"/>
</dbReference>
<dbReference type="PANTHER" id="PTHR43857">
    <property type="entry name" value="BLR7761 PROTEIN"/>
    <property type="match status" value="1"/>
</dbReference>
<reference evidence="1 2" key="1">
    <citation type="submission" date="2016-11" db="EMBL/GenBank/DDBJ databases">
        <authorList>
            <person name="Varghese N."/>
            <person name="Submissions S."/>
        </authorList>
    </citation>
    <scope>NUCLEOTIDE SEQUENCE [LARGE SCALE GENOMIC DNA]</scope>
    <source>
        <strain evidence="1 2">DSM 6368</strain>
    </source>
</reference>
<dbReference type="Pfam" id="PF01042">
    <property type="entry name" value="Ribonuc_L-PSP"/>
    <property type="match status" value="1"/>
</dbReference>